<accession>A0A2M7Z6Z0</accession>
<evidence type="ECO:0000313" key="6">
    <source>
        <dbReference type="Proteomes" id="UP000230843"/>
    </source>
</evidence>
<name>A0A2M7Z6Z0_9BACT</name>
<keyword evidence="3" id="KW-0175">Coiled coil</keyword>
<reference evidence="6" key="1">
    <citation type="submission" date="2017-09" db="EMBL/GenBank/DDBJ databases">
        <title>Depth-based differentiation of microbial function through sediment-hosted aquifers and enrichment of novel symbionts in the deep terrestrial subsurface.</title>
        <authorList>
            <person name="Probst A.J."/>
            <person name="Ladd B."/>
            <person name="Jarett J.K."/>
            <person name="Geller-Mcgrath D.E."/>
            <person name="Sieber C.M.K."/>
            <person name="Emerson J.B."/>
            <person name="Anantharaman K."/>
            <person name="Thomas B.C."/>
            <person name="Malmstrom R."/>
            <person name="Stieglmeier M."/>
            <person name="Klingl A."/>
            <person name="Woyke T."/>
            <person name="Ryan C.M."/>
            <person name="Banfield J.F."/>
        </authorList>
    </citation>
    <scope>NUCLEOTIDE SEQUENCE [LARGE SCALE GENOMIC DNA]</scope>
</reference>
<dbReference type="PANTHER" id="PTHR30461:SF2">
    <property type="entry name" value="SERINE RECOMBINASE PINE-RELATED"/>
    <property type="match status" value="1"/>
</dbReference>
<gene>
    <name evidence="5" type="ORF">CO137_01815</name>
</gene>
<dbReference type="Pfam" id="PF13408">
    <property type="entry name" value="Zn_ribbon_recom"/>
    <property type="match status" value="1"/>
</dbReference>
<dbReference type="InterPro" id="IPR025827">
    <property type="entry name" value="Zn_ribbon_recom_dom"/>
</dbReference>
<dbReference type="PROSITE" id="PS51737">
    <property type="entry name" value="RECOMBINASE_DNA_BIND"/>
    <property type="match status" value="1"/>
</dbReference>
<dbReference type="Proteomes" id="UP000230843">
    <property type="component" value="Unassembled WGS sequence"/>
</dbReference>
<evidence type="ECO:0000256" key="3">
    <source>
        <dbReference type="SAM" id="Coils"/>
    </source>
</evidence>
<feature type="non-terminal residue" evidence="5">
    <location>
        <position position="1"/>
    </location>
</feature>
<evidence type="ECO:0000256" key="2">
    <source>
        <dbReference type="ARBA" id="ARBA00023172"/>
    </source>
</evidence>
<organism evidence="5 6">
    <name type="scientific">Candidatus Magasanikbacteria bacterium CG_4_9_14_3_um_filter_32_9</name>
    <dbReference type="NCBI Taxonomy" id="1974644"/>
    <lineage>
        <taxon>Bacteria</taxon>
        <taxon>Candidatus Magasanikiibacteriota</taxon>
    </lineage>
</organism>
<comment type="caution">
    <text evidence="5">The sequence shown here is derived from an EMBL/GenBank/DDBJ whole genome shotgun (WGS) entry which is preliminary data.</text>
</comment>
<dbReference type="PANTHER" id="PTHR30461">
    <property type="entry name" value="DNA-INVERTASE FROM LAMBDOID PROPHAGE"/>
    <property type="match status" value="1"/>
</dbReference>
<sequence>ILDEKRAILLRKAFELMLTGLYTGQQVLDILNKEWGYKMRIRKSTGGGELIRSTWYKMLSSPFYAGIIVYNGIESPGKHTPLISLDEFNRIQEILGPRGCKRKPKKYDFTYSGMFKCGNCGCGVTAEYKTKYLQIKKEMKRYNYYHCTHKKRELNCKQGSVEEKEITADIAERLKRLEIHPILLDWALEYLEKQKGVEEKENKIIKVNKKDKTKELTAQLSELTKMRFRNLIDDKLFLQEKEALKKELDQLNETSEDSKGHDEIIELTKETFIFCAHALKTFESGDKLKKKEILLNLGSNQTIIDKKVLILQHKWIAPIYDNALFFNTEIVRLEPPILGLNKRKNDAFASLNLAWLDGSGSNRRPIGYTLPLITKRSGLYYHPRLNRV</sequence>
<evidence type="ECO:0000259" key="4">
    <source>
        <dbReference type="PROSITE" id="PS51737"/>
    </source>
</evidence>
<dbReference type="AlphaFoldDB" id="A0A2M7Z6Z0"/>
<dbReference type="EMBL" id="PFVJ01000040">
    <property type="protein sequence ID" value="PJA89881.1"/>
    <property type="molecule type" value="Genomic_DNA"/>
</dbReference>
<dbReference type="InterPro" id="IPR038109">
    <property type="entry name" value="DNA_bind_recomb_sf"/>
</dbReference>
<protein>
    <recommendedName>
        <fullName evidence="4">Recombinase domain-containing protein</fullName>
    </recommendedName>
</protein>
<dbReference type="Pfam" id="PF07508">
    <property type="entry name" value="Recombinase"/>
    <property type="match status" value="1"/>
</dbReference>
<dbReference type="InterPro" id="IPR011109">
    <property type="entry name" value="DNA_bind_recombinase_dom"/>
</dbReference>
<keyword evidence="1" id="KW-0238">DNA-binding</keyword>
<evidence type="ECO:0000256" key="1">
    <source>
        <dbReference type="ARBA" id="ARBA00023125"/>
    </source>
</evidence>
<evidence type="ECO:0000313" key="5">
    <source>
        <dbReference type="EMBL" id="PJA89881.1"/>
    </source>
</evidence>
<dbReference type="Gene3D" id="3.90.1750.20">
    <property type="entry name" value="Putative Large Serine Recombinase, Chain B, Domain 2"/>
    <property type="match status" value="1"/>
</dbReference>
<proteinExistence type="predicted"/>
<dbReference type="GO" id="GO:0003677">
    <property type="term" value="F:DNA binding"/>
    <property type="evidence" value="ECO:0007669"/>
    <property type="project" value="UniProtKB-KW"/>
</dbReference>
<feature type="coiled-coil region" evidence="3">
    <location>
        <begin position="234"/>
        <end position="261"/>
    </location>
</feature>
<dbReference type="InterPro" id="IPR050639">
    <property type="entry name" value="SSR_resolvase"/>
</dbReference>
<dbReference type="GO" id="GO:0000150">
    <property type="term" value="F:DNA strand exchange activity"/>
    <property type="evidence" value="ECO:0007669"/>
    <property type="project" value="InterPro"/>
</dbReference>
<feature type="domain" description="Recombinase" evidence="4">
    <location>
        <begin position="1"/>
        <end position="101"/>
    </location>
</feature>
<keyword evidence="2" id="KW-0233">DNA recombination</keyword>